<gene>
    <name evidence="1" type="ORF">GIL414_LOCUS74415</name>
</gene>
<comment type="caution">
    <text evidence="1">The sequence shown here is derived from an EMBL/GenBank/DDBJ whole genome shotgun (WGS) entry which is preliminary data.</text>
</comment>
<reference evidence="1" key="1">
    <citation type="submission" date="2021-02" db="EMBL/GenBank/DDBJ databases">
        <authorList>
            <person name="Nowell W R."/>
        </authorList>
    </citation>
    <scope>NUCLEOTIDE SEQUENCE</scope>
</reference>
<protein>
    <submittedName>
        <fullName evidence="1">Uncharacterized protein</fullName>
    </submittedName>
</protein>
<organism evidence="1 2">
    <name type="scientific">Rotaria magnacalcarata</name>
    <dbReference type="NCBI Taxonomy" id="392030"/>
    <lineage>
        <taxon>Eukaryota</taxon>
        <taxon>Metazoa</taxon>
        <taxon>Spiralia</taxon>
        <taxon>Gnathifera</taxon>
        <taxon>Rotifera</taxon>
        <taxon>Eurotatoria</taxon>
        <taxon>Bdelloidea</taxon>
        <taxon>Philodinida</taxon>
        <taxon>Philodinidae</taxon>
        <taxon>Rotaria</taxon>
    </lineage>
</organism>
<accession>A0A8S3I5Z1</accession>
<sequence length="66" mass="6795">MSGETPPGTANNNNIVDLLSTLNPIAATASSSTTTTTSLTPSTSTIRNDDINVDSSDFVPANRLLT</sequence>
<evidence type="ECO:0000313" key="1">
    <source>
        <dbReference type="EMBL" id="CAF5194801.1"/>
    </source>
</evidence>
<name>A0A8S3I5Z1_9BILA</name>
<dbReference type="EMBL" id="CAJOBJ010340814">
    <property type="protein sequence ID" value="CAF5194801.1"/>
    <property type="molecule type" value="Genomic_DNA"/>
</dbReference>
<dbReference type="AlphaFoldDB" id="A0A8S3I5Z1"/>
<proteinExistence type="predicted"/>
<dbReference type="Proteomes" id="UP000681720">
    <property type="component" value="Unassembled WGS sequence"/>
</dbReference>
<feature type="non-terminal residue" evidence="1">
    <location>
        <position position="66"/>
    </location>
</feature>
<evidence type="ECO:0000313" key="2">
    <source>
        <dbReference type="Proteomes" id="UP000681720"/>
    </source>
</evidence>